<feature type="region of interest" description="Disordered" evidence="1">
    <location>
        <begin position="1"/>
        <end position="21"/>
    </location>
</feature>
<keyword evidence="3" id="KW-1185">Reference proteome</keyword>
<dbReference type="AlphaFoldDB" id="A0AAN8N2S6"/>
<dbReference type="Proteomes" id="UP001307849">
    <property type="component" value="Unassembled WGS sequence"/>
</dbReference>
<dbReference type="EMBL" id="JAVHJM010000014">
    <property type="protein sequence ID" value="KAK6497968.1"/>
    <property type="molecule type" value="Genomic_DNA"/>
</dbReference>
<gene>
    <name evidence="2" type="ORF">TWF506_004213</name>
</gene>
<accession>A0AAN8N2S6</accession>
<proteinExistence type="predicted"/>
<sequence>MSSTAPLIESRDVPPLRGDGKGVYRIHVIGNSASKNDQGKNRRKKGQIICQFEALNVQPLT</sequence>
<name>A0AAN8N2S6_9PEZI</name>
<evidence type="ECO:0000313" key="3">
    <source>
        <dbReference type="Proteomes" id="UP001307849"/>
    </source>
</evidence>
<feature type="compositionally biased region" description="Basic and acidic residues" evidence="1">
    <location>
        <begin position="9"/>
        <end position="21"/>
    </location>
</feature>
<reference evidence="2 3" key="1">
    <citation type="submission" date="2019-10" db="EMBL/GenBank/DDBJ databases">
        <authorList>
            <person name="Palmer J.M."/>
        </authorList>
    </citation>
    <scope>NUCLEOTIDE SEQUENCE [LARGE SCALE GENOMIC DNA]</scope>
    <source>
        <strain evidence="2 3">TWF506</strain>
    </source>
</reference>
<evidence type="ECO:0000256" key="1">
    <source>
        <dbReference type="SAM" id="MobiDB-lite"/>
    </source>
</evidence>
<comment type="caution">
    <text evidence="2">The sequence shown here is derived from an EMBL/GenBank/DDBJ whole genome shotgun (WGS) entry which is preliminary data.</text>
</comment>
<evidence type="ECO:0000313" key="2">
    <source>
        <dbReference type="EMBL" id="KAK6497968.1"/>
    </source>
</evidence>
<organism evidence="2 3">
    <name type="scientific">Arthrobotrys conoides</name>
    <dbReference type="NCBI Taxonomy" id="74498"/>
    <lineage>
        <taxon>Eukaryota</taxon>
        <taxon>Fungi</taxon>
        <taxon>Dikarya</taxon>
        <taxon>Ascomycota</taxon>
        <taxon>Pezizomycotina</taxon>
        <taxon>Orbiliomycetes</taxon>
        <taxon>Orbiliales</taxon>
        <taxon>Orbiliaceae</taxon>
        <taxon>Arthrobotrys</taxon>
    </lineage>
</organism>
<protein>
    <submittedName>
        <fullName evidence="2">Uncharacterized protein</fullName>
    </submittedName>
</protein>